<protein>
    <recommendedName>
        <fullName evidence="3">Membrane transport protein MMPL domain-containing protein</fullName>
    </recommendedName>
</protein>
<dbReference type="AlphaFoldDB" id="A0A5P2AJ56"/>
<sequence length="94" mass="10247">MTNPTVRTARYSARHPWRALIGWILLVALCLAAEGGLQLRPLERIVVQAAPGTGPFDRAEADAAARDVVARMRRLPEALSVADPVADARPPRRL</sequence>
<dbReference type="RefSeq" id="WP_150264007.1">
    <property type="nucleotide sequence ID" value="NZ_CP029194.1"/>
</dbReference>
<dbReference type="Proteomes" id="UP000324106">
    <property type="component" value="Chromosome"/>
</dbReference>
<evidence type="ECO:0000313" key="1">
    <source>
        <dbReference type="EMBL" id="QES18182.1"/>
    </source>
</evidence>
<name>A0A5P2AJ56_STRVZ</name>
<accession>A0A5P2AJ56</accession>
<evidence type="ECO:0000313" key="2">
    <source>
        <dbReference type="Proteomes" id="UP000324106"/>
    </source>
</evidence>
<dbReference type="EMBL" id="CP029194">
    <property type="protein sequence ID" value="QES18182.1"/>
    <property type="molecule type" value="Genomic_DNA"/>
</dbReference>
<dbReference type="OrthoDB" id="7051771at2"/>
<gene>
    <name evidence="1" type="ORF">DEJ46_02940</name>
</gene>
<proteinExistence type="predicted"/>
<organism evidence="1 2">
    <name type="scientific">Streptomyces venezuelae</name>
    <dbReference type="NCBI Taxonomy" id="54571"/>
    <lineage>
        <taxon>Bacteria</taxon>
        <taxon>Bacillati</taxon>
        <taxon>Actinomycetota</taxon>
        <taxon>Actinomycetes</taxon>
        <taxon>Kitasatosporales</taxon>
        <taxon>Streptomycetaceae</taxon>
        <taxon>Streptomyces</taxon>
    </lineage>
</organism>
<reference evidence="1 2" key="1">
    <citation type="submission" date="2018-05" db="EMBL/GenBank/DDBJ databases">
        <title>Streptomyces venezuelae.</title>
        <authorList>
            <person name="Kim W."/>
            <person name="Lee N."/>
            <person name="Cho B.-K."/>
        </authorList>
    </citation>
    <scope>NUCLEOTIDE SEQUENCE [LARGE SCALE GENOMIC DNA]</scope>
    <source>
        <strain evidence="1 2">ATCC 15068</strain>
    </source>
</reference>
<evidence type="ECO:0008006" key="3">
    <source>
        <dbReference type="Google" id="ProtNLM"/>
    </source>
</evidence>